<dbReference type="RefSeq" id="XP_075101661.1">
    <property type="nucleotide sequence ID" value="XM_075245560.1"/>
</dbReference>
<accession>A0AC58TWT6</accession>
<evidence type="ECO:0000313" key="1">
    <source>
        <dbReference type="Proteomes" id="UP000790787"/>
    </source>
</evidence>
<protein>
    <submittedName>
        <fullName evidence="2">Uncharacterized protein LOC142177098</fullName>
    </submittedName>
</protein>
<gene>
    <name evidence="2" type="primary">LOC142177098</name>
</gene>
<reference evidence="2" key="2">
    <citation type="submission" date="2025-08" db="UniProtKB">
        <authorList>
            <consortium name="RefSeq"/>
        </authorList>
    </citation>
    <scope>IDENTIFICATION</scope>
    <source>
        <tissue evidence="2">Leaf</tissue>
    </source>
</reference>
<proteinExistence type="predicted"/>
<evidence type="ECO:0000313" key="2">
    <source>
        <dbReference type="RefSeq" id="XP_075101661.1"/>
    </source>
</evidence>
<dbReference type="Proteomes" id="UP000790787">
    <property type="component" value="Chromosome 23"/>
</dbReference>
<organism evidence="1 2">
    <name type="scientific">Nicotiana tabacum</name>
    <name type="common">Common tobacco</name>
    <dbReference type="NCBI Taxonomy" id="4097"/>
    <lineage>
        <taxon>Eukaryota</taxon>
        <taxon>Viridiplantae</taxon>
        <taxon>Streptophyta</taxon>
        <taxon>Embryophyta</taxon>
        <taxon>Tracheophyta</taxon>
        <taxon>Spermatophyta</taxon>
        <taxon>Magnoliopsida</taxon>
        <taxon>eudicotyledons</taxon>
        <taxon>Gunneridae</taxon>
        <taxon>Pentapetalae</taxon>
        <taxon>asterids</taxon>
        <taxon>lamiids</taxon>
        <taxon>Solanales</taxon>
        <taxon>Solanaceae</taxon>
        <taxon>Nicotianoideae</taxon>
        <taxon>Nicotianeae</taxon>
        <taxon>Nicotiana</taxon>
    </lineage>
</organism>
<reference evidence="1" key="1">
    <citation type="journal article" date="2014" name="Nat. Commun.">
        <title>The tobacco genome sequence and its comparison with those of tomato and potato.</title>
        <authorList>
            <person name="Sierro N."/>
            <person name="Battey J.N."/>
            <person name="Ouadi S."/>
            <person name="Bakaher N."/>
            <person name="Bovet L."/>
            <person name="Willig A."/>
            <person name="Goepfert S."/>
            <person name="Peitsch M.C."/>
            <person name="Ivanov N.V."/>
        </authorList>
    </citation>
    <scope>NUCLEOTIDE SEQUENCE [LARGE SCALE GENOMIC DNA]</scope>
</reference>
<sequence length="776" mass="89362">MGKQSRQEWQVKAATPIEVVTPPVVQHTEEFWEYITEEGRKKLFDDEEYGVNINYSQAPNGRICVGWKQRDVTVIILESTTQLVHCQVEDRSSQFKCKISFVYGFNTIAARKTLWDTLRLTGRNMDDPWVVLGDLNTVLYADDRINGIPVHLTKTVDFQSCVTDVGLGQITRRGWQYSWSNKRDSPERIYSHIDWAFENDKWFQHYGSLEATYHNLGCSDHTPITIITGVSRHKLKKLFRLLNVLLSKDAFKEVVKECWLQRITGYSITNNGTTGIYIFFQALTWGDRSVTREEVLQALKELPNDKAPGIDGYPAEFFKEYWGIVGEDIINAILQFFENGKLLKEVNCTTITLVPKVANPTYVKDYKHIAYCSTIYKLIANVLTGRLKRVVDYLVGPTQSAFIEGRNILDNVIVAHELVKGYSHKGVSPRCMVKVDIRKAYDSVNWGFLKMLLLEYGIPLKVVELIMTHVFTVSYSLFINGGLTPIFQAKKGLRKGDPMSPYLFVLAMEYLNMSLKQLRHNLDFNYHSRCASKELVHICFVDDLLMCCRADKVSIQLMLQAFHHFSTVSGLRANLEKSSFYVASVSPEFKIQIIQDMHFSIGEMPFKYLGVPLSSRKLSMAQCLPLVEKIIDRIKCWTTKFLSYSGRVQLIKSVLFEMQTYWAQVFLLPKKILTMVVRKLFGARDWLTNVGNNMVAIEEFEDKGKFSIKKAYQFFIPQLQKENRDKSKVGRRKLLGQPRKSAVRDQEQVLLDSCLQQWFIMNGQKEMREGSDNKKG</sequence>
<name>A0AC58TWT6_TOBAC</name>
<keyword evidence="1" id="KW-1185">Reference proteome</keyword>